<feature type="region of interest" description="Disordered" evidence="6">
    <location>
        <begin position="674"/>
        <end position="693"/>
    </location>
</feature>
<dbReference type="CDD" id="cd00038">
    <property type="entry name" value="CAP_ED"/>
    <property type="match status" value="1"/>
</dbReference>
<dbReference type="SMART" id="SM00100">
    <property type="entry name" value="cNMP"/>
    <property type="match status" value="1"/>
</dbReference>
<dbReference type="Gene3D" id="2.60.120.10">
    <property type="entry name" value="Jelly Rolls"/>
    <property type="match status" value="1"/>
</dbReference>
<dbReference type="Pfam" id="PF07885">
    <property type="entry name" value="Ion_trans_2"/>
    <property type="match status" value="1"/>
</dbReference>
<dbReference type="InterPro" id="IPR013099">
    <property type="entry name" value="K_chnl_dom"/>
</dbReference>
<evidence type="ECO:0000256" key="7">
    <source>
        <dbReference type="SAM" id="Phobius"/>
    </source>
</evidence>
<dbReference type="InterPro" id="IPR050818">
    <property type="entry name" value="KCNH_animal-type"/>
</dbReference>
<reference evidence="10" key="1">
    <citation type="journal article" date="2024" name="Gigascience">
        <title>Chromosome-level genome of the poultry shaft louse Menopon gallinae provides insight into the host-switching and adaptive evolution of parasitic lice.</title>
        <authorList>
            <person name="Xu Y."/>
            <person name="Ma L."/>
            <person name="Liu S."/>
            <person name="Liang Y."/>
            <person name="Liu Q."/>
            <person name="He Z."/>
            <person name="Tian L."/>
            <person name="Duan Y."/>
            <person name="Cai W."/>
            <person name="Li H."/>
            <person name="Song F."/>
        </authorList>
    </citation>
    <scope>NUCLEOTIDE SEQUENCE</scope>
    <source>
        <strain evidence="10">Cailab_2023a</strain>
    </source>
</reference>
<name>A0AAW2I325_9NEOP</name>
<feature type="region of interest" description="Disordered" evidence="6">
    <location>
        <begin position="320"/>
        <end position="383"/>
    </location>
</feature>
<evidence type="ECO:0000256" key="6">
    <source>
        <dbReference type="SAM" id="MobiDB-lite"/>
    </source>
</evidence>
<keyword evidence="1" id="KW-0633">Potassium transport</keyword>
<dbReference type="InterPro" id="IPR018490">
    <property type="entry name" value="cNMP-bd_dom_sf"/>
</dbReference>
<gene>
    <name evidence="10" type="ORF">PYX00_004298</name>
</gene>
<feature type="region of interest" description="Disordered" evidence="6">
    <location>
        <begin position="743"/>
        <end position="917"/>
    </location>
</feature>
<dbReference type="SUPFAM" id="SSF51206">
    <property type="entry name" value="cAMP-binding domain-like"/>
    <property type="match status" value="1"/>
</dbReference>
<keyword evidence="7" id="KW-1133">Transmembrane helix</keyword>
<proteinExistence type="predicted"/>
<dbReference type="EMBL" id="JARGDH010000002">
    <property type="protein sequence ID" value="KAL0276807.1"/>
    <property type="molecule type" value="Genomic_DNA"/>
</dbReference>
<comment type="caution">
    <text evidence="10">The sequence shown here is derived from an EMBL/GenBank/DDBJ whole genome shotgun (WGS) entry which is preliminary data.</text>
</comment>
<dbReference type="GO" id="GO:0005242">
    <property type="term" value="F:inward rectifier potassium channel activity"/>
    <property type="evidence" value="ECO:0007669"/>
    <property type="project" value="TreeGrafter"/>
</dbReference>
<feature type="compositionally biased region" description="Basic and acidic residues" evidence="6">
    <location>
        <begin position="878"/>
        <end position="888"/>
    </location>
</feature>
<keyword evidence="8" id="KW-0732">Signal</keyword>
<feature type="compositionally biased region" description="Acidic residues" evidence="6">
    <location>
        <begin position="889"/>
        <end position="905"/>
    </location>
</feature>
<feature type="domain" description="Cyclic nucleotide-binding" evidence="9">
    <location>
        <begin position="189"/>
        <end position="289"/>
    </location>
</feature>
<dbReference type="GO" id="GO:0034702">
    <property type="term" value="C:monoatomic ion channel complex"/>
    <property type="evidence" value="ECO:0007669"/>
    <property type="project" value="UniProtKB-KW"/>
</dbReference>
<protein>
    <recommendedName>
        <fullName evidence="9">Cyclic nucleotide-binding domain-containing protein</fullName>
    </recommendedName>
</protein>
<keyword evidence="3" id="KW-0851">Voltage-gated channel</keyword>
<feature type="signal peptide" evidence="8">
    <location>
        <begin position="1"/>
        <end position="19"/>
    </location>
</feature>
<keyword evidence="3" id="KW-0813">Transport</keyword>
<keyword evidence="7" id="KW-0812">Transmembrane</keyword>
<feature type="compositionally biased region" description="Polar residues" evidence="6">
    <location>
        <begin position="419"/>
        <end position="431"/>
    </location>
</feature>
<keyword evidence="5" id="KW-0407">Ion channel</keyword>
<keyword evidence="4" id="KW-0630">Potassium</keyword>
<dbReference type="FunFam" id="2.60.120.10:FF:000011">
    <property type="entry name" value="Potassium channel, voltage-gated eag-related subfamily H, member 7"/>
    <property type="match status" value="1"/>
</dbReference>
<feature type="compositionally biased region" description="Basic residues" evidence="6">
    <location>
        <begin position="340"/>
        <end position="355"/>
    </location>
</feature>
<feature type="compositionally biased region" description="Basic and acidic residues" evidence="6">
    <location>
        <begin position="485"/>
        <end position="496"/>
    </location>
</feature>
<dbReference type="FunFam" id="1.10.1200.260:FF:000001">
    <property type="entry name" value="Potassium voltage-gated channel subfamily H member 7"/>
    <property type="match status" value="1"/>
</dbReference>
<evidence type="ECO:0000259" key="9">
    <source>
        <dbReference type="PROSITE" id="PS50042"/>
    </source>
</evidence>
<feature type="compositionally biased region" description="Basic and acidic residues" evidence="6">
    <location>
        <begin position="906"/>
        <end position="917"/>
    </location>
</feature>
<feature type="compositionally biased region" description="Low complexity" evidence="6">
    <location>
        <begin position="517"/>
        <end position="530"/>
    </location>
</feature>
<dbReference type="InterPro" id="IPR014710">
    <property type="entry name" value="RmlC-like_jellyroll"/>
</dbReference>
<dbReference type="InterPro" id="IPR003938">
    <property type="entry name" value="K_chnl_volt-dep_EAG/ELK/ERG"/>
</dbReference>
<dbReference type="GO" id="GO:0042391">
    <property type="term" value="P:regulation of membrane potential"/>
    <property type="evidence" value="ECO:0007669"/>
    <property type="project" value="TreeGrafter"/>
</dbReference>
<feature type="compositionally biased region" description="Polar residues" evidence="6">
    <location>
        <begin position="535"/>
        <end position="547"/>
    </location>
</feature>
<evidence type="ECO:0000256" key="8">
    <source>
        <dbReference type="SAM" id="SignalP"/>
    </source>
</evidence>
<evidence type="ECO:0000256" key="3">
    <source>
        <dbReference type="ARBA" id="ARBA00022882"/>
    </source>
</evidence>
<feature type="region of interest" description="Disordered" evidence="6">
    <location>
        <begin position="475"/>
        <end position="556"/>
    </location>
</feature>
<keyword evidence="2" id="KW-0631">Potassium channel</keyword>
<keyword evidence="7" id="KW-0472">Membrane</keyword>
<keyword evidence="3" id="KW-0406">Ion transport</keyword>
<feature type="compositionally biased region" description="Basic and acidic residues" evidence="6">
    <location>
        <begin position="794"/>
        <end position="804"/>
    </location>
</feature>
<evidence type="ECO:0000313" key="10">
    <source>
        <dbReference type="EMBL" id="KAL0276807.1"/>
    </source>
</evidence>
<feature type="transmembrane region" description="Helical" evidence="7">
    <location>
        <begin position="58"/>
        <end position="79"/>
    </location>
</feature>
<sequence>MATFALIAHWLACIWYAIGNTERTFLNTTVGWLDILATDTHQFYYANNTGGPSIKSKYITALYFTFSSLTSVGFGNVAPNTDLEKIFTICVMLAGSLMYASIFGNVSAIIQRLYSGTARYHTQMLRVREFIRFHQIPNPLRQRLEEYFQHAWSYTNGIDMNSVLKGFPECLQADICLHLNRNLLANCSAFDGVSPGCLRALSLKFKTTHAPPGDTLVHKGDVLTHLYFISRGSIEILKDDIVMAILGKDDIFGENPCIHPNIGKSSSNVRALTYCDLHRIHRDDLLEVLALYPEFYHSFSRNLEITFNMRDEEQAGVDPRFVRRKLSRSSSTDEESQARKQYKVKHSLYFRPHRPRTGELNQYRNSFTTSLDSGGAHGDSFDIPRQISQESDQTFDNPNGTVELSAERAEDLDEEGDAHSSSITGTKSHTIVTLDPKMRRSHSNQNGRHTPVVGITPSVTIHCYNRDTAPLLGQQVSSVSTPVSVHKETKSSESGKKAKSGTGSSHPSTGNLVSLGTSSATSTAQSSTSQYPGKGNTSYTHSSRFPENNNNSCSSNNNNNLVLDLISIRPSGQQQQQQQQSLNNNLCNYSLAIQSDGGADNESGDIDPTAIEESILETFQRIDAQNVSNSYEAEEDTEQKMSIIENPLSESVMQASKPDAKTIPYHKVGDASSRGDASLYATPSGAPPPSSALLTPLIPSTQAGDFSVLNNRVDELTRQLQSLQQSVASDIRLILTLLQQQQQQRPQTTAAEPEEERSGPPVAPQRSLSIPNGSLIAHRKSPSSDLSQSWTTDQHPRSSSESHRLHSASGEDGARPCRDDSGSDAQKRHSSKETIVSDDYLNLRKTSDTSKSLSDGNVTRLADMAPTRSISQPIGMSQERRVQPRRDEEDVDEDAERAEEDAGDSSEDRKERESNIS</sequence>
<dbReference type="Pfam" id="PF00027">
    <property type="entry name" value="cNMP_binding"/>
    <property type="match status" value="1"/>
</dbReference>
<accession>A0AAW2I325</accession>
<dbReference type="SUPFAM" id="SSF81324">
    <property type="entry name" value="Voltage-gated potassium channels"/>
    <property type="match status" value="1"/>
</dbReference>
<evidence type="ECO:0000256" key="5">
    <source>
        <dbReference type="ARBA" id="ARBA00023303"/>
    </source>
</evidence>
<feature type="region of interest" description="Disordered" evidence="6">
    <location>
        <begin position="407"/>
        <end position="453"/>
    </location>
</feature>
<dbReference type="PROSITE" id="PS50042">
    <property type="entry name" value="CNMP_BINDING_3"/>
    <property type="match status" value="1"/>
</dbReference>
<feature type="compositionally biased region" description="Polar residues" evidence="6">
    <location>
        <begin position="783"/>
        <end position="793"/>
    </location>
</feature>
<feature type="compositionally biased region" description="Basic and acidic residues" evidence="6">
    <location>
        <begin position="812"/>
        <end position="827"/>
    </location>
</feature>
<dbReference type="PANTHER" id="PTHR10217">
    <property type="entry name" value="VOLTAGE AND LIGAND GATED POTASSIUM CHANNEL"/>
    <property type="match status" value="1"/>
</dbReference>
<organism evidence="10">
    <name type="scientific">Menopon gallinae</name>
    <name type="common">poultry shaft louse</name>
    <dbReference type="NCBI Taxonomy" id="328185"/>
    <lineage>
        <taxon>Eukaryota</taxon>
        <taxon>Metazoa</taxon>
        <taxon>Ecdysozoa</taxon>
        <taxon>Arthropoda</taxon>
        <taxon>Hexapoda</taxon>
        <taxon>Insecta</taxon>
        <taxon>Pterygota</taxon>
        <taxon>Neoptera</taxon>
        <taxon>Paraneoptera</taxon>
        <taxon>Psocodea</taxon>
        <taxon>Troctomorpha</taxon>
        <taxon>Phthiraptera</taxon>
        <taxon>Amblycera</taxon>
        <taxon>Menoponidae</taxon>
        <taxon>Menopon</taxon>
    </lineage>
</organism>
<feature type="chain" id="PRO_5043677183" description="Cyclic nucleotide-binding domain-containing protein" evidence="8">
    <location>
        <begin position="20"/>
        <end position="917"/>
    </location>
</feature>
<dbReference type="AlphaFoldDB" id="A0AAW2I325"/>
<dbReference type="Gene3D" id="1.10.287.70">
    <property type="match status" value="1"/>
</dbReference>
<feature type="transmembrane region" description="Helical" evidence="7">
    <location>
        <begin position="86"/>
        <end position="110"/>
    </location>
</feature>
<dbReference type="PANTHER" id="PTHR10217:SF548">
    <property type="entry name" value="GH12235P"/>
    <property type="match status" value="1"/>
</dbReference>
<feature type="compositionally biased region" description="Polar residues" evidence="6">
    <location>
        <begin position="506"/>
        <end position="516"/>
    </location>
</feature>
<evidence type="ECO:0000256" key="4">
    <source>
        <dbReference type="ARBA" id="ARBA00022958"/>
    </source>
</evidence>
<evidence type="ECO:0000256" key="1">
    <source>
        <dbReference type="ARBA" id="ARBA00022538"/>
    </source>
</evidence>
<dbReference type="GO" id="GO:0005886">
    <property type="term" value="C:plasma membrane"/>
    <property type="evidence" value="ECO:0007669"/>
    <property type="project" value="TreeGrafter"/>
</dbReference>
<evidence type="ECO:0000256" key="2">
    <source>
        <dbReference type="ARBA" id="ARBA00022826"/>
    </source>
</evidence>
<dbReference type="InterPro" id="IPR000595">
    <property type="entry name" value="cNMP-bd_dom"/>
</dbReference>
<dbReference type="PRINTS" id="PR01463">
    <property type="entry name" value="EAGCHANLFMLY"/>
</dbReference>
<dbReference type="Gene3D" id="1.10.1200.260">
    <property type="match status" value="1"/>
</dbReference>
<dbReference type="FunFam" id="1.10.287.70:FF:000560">
    <property type="entry name" value="Uncharacterized protein"/>
    <property type="match status" value="1"/>
</dbReference>
<feature type="compositionally biased region" description="Polar residues" evidence="6">
    <location>
        <begin position="359"/>
        <end position="372"/>
    </location>
</feature>